<dbReference type="eggNOG" id="COG3956">
    <property type="taxonomic scope" value="Bacteria"/>
</dbReference>
<dbReference type="GO" id="GO:0046081">
    <property type="term" value="P:dUTP catabolic process"/>
    <property type="evidence" value="ECO:0007669"/>
    <property type="project" value="TreeGrafter"/>
</dbReference>
<dbReference type="FunFam" id="1.10.287.1080:FF:000001">
    <property type="entry name" value="Nucleoside triphosphate pyrophosphohydrolase"/>
    <property type="match status" value="1"/>
</dbReference>
<dbReference type="CDD" id="cd11529">
    <property type="entry name" value="NTP-PPase_MazG_Cterm"/>
    <property type="match status" value="1"/>
</dbReference>
<evidence type="ECO:0000256" key="1">
    <source>
        <dbReference type="ARBA" id="ARBA00052141"/>
    </source>
</evidence>
<dbReference type="PANTHER" id="PTHR30522:SF0">
    <property type="entry name" value="NUCLEOSIDE TRIPHOSPHATE PYROPHOSPHOHYDROLASE"/>
    <property type="match status" value="1"/>
</dbReference>
<dbReference type="Pfam" id="PF03819">
    <property type="entry name" value="MazG"/>
    <property type="match status" value="2"/>
</dbReference>
<dbReference type="GO" id="GO:0046047">
    <property type="term" value="P:TTP catabolic process"/>
    <property type="evidence" value="ECO:0007669"/>
    <property type="project" value="TreeGrafter"/>
</dbReference>
<dbReference type="GO" id="GO:0006950">
    <property type="term" value="P:response to stress"/>
    <property type="evidence" value="ECO:0007669"/>
    <property type="project" value="UniProtKB-ARBA"/>
</dbReference>
<dbReference type="GO" id="GO:0006203">
    <property type="term" value="P:dGTP catabolic process"/>
    <property type="evidence" value="ECO:0007669"/>
    <property type="project" value="TreeGrafter"/>
</dbReference>
<name>Q027H8_SOLUE</name>
<dbReference type="GO" id="GO:0046052">
    <property type="term" value="P:UTP catabolic process"/>
    <property type="evidence" value="ECO:0007669"/>
    <property type="project" value="TreeGrafter"/>
</dbReference>
<dbReference type="Gene3D" id="1.10.287.1080">
    <property type="entry name" value="MazG-like"/>
    <property type="match status" value="2"/>
</dbReference>
<accession>Q027H8</accession>
<dbReference type="KEGG" id="sus:Acid_1845"/>
<dbReference type="PANTHER" id="PTHR30522">
    <property type="entry name" value="NUCLEOSIDE TRIPHOSPHATE PYROPHOSPHOHYDROLASE"/>
    <property type="match status" value="1"/>
</dbReference>
<dbReference type="InterPro" id="IPR048015">
    <property type="entry name" value="NTP-PPase_MazG-like_N"/>
</dbReference>
<evidence type="ECO:0000259" key="5">
    <source>
        <dbReference type="Pfam" id="PF03819"/>
    </source>
</evidence>
<reference evidence="6" key="1">
    <citation type="submission" date="2006-10" db="EMBL/GenBank/DDBJ databases">
        <title>Complete sequence of Solibacter usitatus Ellin6076.</title>
        <authorList>
            <consortium name="US DOE Joint Genome Institute"/>
            <person name="Copeland A."/>
            <person name="Lucas S."/>
            <person name="Lapidus A."/>
            <person name="Barry K."/>
            <person name="Detter J.C."/>
            <person name="Glavina del Rio T."/>
            <person name="Hammon N."/>
            <person name="Israni S."/>
            <person name="Dalin E."/>
            <person name="Tice H."/>
            <person name="Pitluck S."/>
            <person name="Thompson L.S."/>
            <person name="Brettin T."/>
            <person name="Bruce D."/>
            <person name="Han C."/>
            <person name="Tapia R."/>
            <person name="Gilna P."/>
            <person name="Schmutz J."/>
            <person name="Larimer F."/>
            <person name="Land M."/>
            <person name="Hauser L."/>
            <person name="Kyrpides N."/>
            <person name="Mikhailova N."/>
            <person name="Janssen P.H."/>
            <person name="Kuske C.R."/>
            <person name="Richardson P."/>
        </authorList>
    </citation>
    <scope>NUCLEOTIDE SEQUENCE</scope>
    <source>
        <strain evidence="6">Ellin6076</strain>
    </source>
</reference>
<dbReference type="CDD" id="cd11528">
    <property type="entry name" value="NTP-PPase_MazG_Nterm"/>
    <property type="match status" value="1"/>
</dbReference>
<organism evidence="6">
    <name type="scientific">Solibacter usitatus (strain Ellin6076)</name>
    <dbReference type="NCBI Taxonomy" id="234267"/>
    <lineage>
        <taxon>Bacteria</taxon>
        <taxon>Pseudomonadati</taxon>
        <taxon>Acidobacteriota</taxon>
        <taxon>Terriglobia</taxon>
        <taxon>Bryobacterales</taxon>
        <taxon>Solibacteraceae</taxon>
        <taxon>Candidatus Solibacter</taxon>
    </lineage>
</organism>
<feature type="domain" description="NTP pyrophosphohydrolase MazG-like" evidence="5">
    <location>
        <begin position="32"/>
        <end position="105"/>
    </location>
</feature>
<dbReference type="EMBL" id="CP000473">
    <property type="protein sequence ID" value="ABJ82835.1"/>
    <property type="molecule type" value="Genomic_DNA"/>
</dbReference>
<dbReference type="SUPFAM" id="SSF101386">
    <property type="entry name" value="all-alpha NTP pyrophosphatases"/>
    <property type="match status" value="2"/>
</dbReference>
<evidence type="ECO:0000256" key="4">
    <source>
        <dbReference type="ARBA" id="ARBA00074799"/>
    </source>
</evidence>
<comment type="similarity">
    <text evidence="2">Belongs to the nucleoside triphosphate pyrophosphohydrolase family.</text>
</comment>
<proteinExistence type="inferred from homology"/>
<dbReference type="OrthoDB" id="9808939at2"/>
<dbReference type="STRING" id="234267.Acid_1845"/>
<dbReference type="GO" id="GO:0046061">
    <property type="term" value="P:dATP catabolic process"/>
    <property type="evidence" value="ECO:0007669"/>
    <property type="project" value="TreeGrafter"/>
</dbReference>
<dbReference type="GO" id="GO:0047693">
    <property type="term" value="F:ATP diphosphatase activity"/>
    <property type="evidence" value="ECO:0007669"/>
    <property type="project" value="UniProtKB-EC"/>
</dbReference>
<gene>
    <name evidence="6" type="ordered locus">Acid_1845</name>
</gene>
<dbReference type="GO" id="GO:0046076">
    <property type="term" value="P:dTTP catabolic process"/>
    <property type="evidence" value="ECO:0007669"/>
    <property type="project" value="TreeGrafter"/>
</dbReference>
<dbReference type="FunFam" id="1.10.287.1080:FF:000003">
    <property type="entry name" value="Nucleoside triphosphate pyrophosphohydrolase"/>
    <property type="match status" value="1"/>
</dbReference>
<sequence>MSTENAGEKFQKLVAIMARLRAPDGCPWDREQTFDTIKPYTLEETYEVLDAIDRRQWDELAEELGDFMLQAVFYAQMAAEQKLFRIDDALDAINEKLVRRHPHVFGEESAASADDVMAIWGRVKGSEQKKKDKPAGLLGGVPRTLPALVEAQQIASRAAGVGFDWENPEQVLEKLHEELAEFAVARTNAQHDEIEDELGDMLFVMVNLARFVKVDPEQALRRTNAKFRKRWSHIEARLAEQGRKPEDAKIDEMEALWQEAKRK</sequence>
<evidence type="ECO:0000256" key="2">
    <source>
        <dbReference type="ARBA" id="ARBA00061115"/>
    </source>
</evidence>
<dbReference type="NCBIfam" id="TIGR00444">
    <property type="entry name" value="mazG"/>
    <property type="match status" value="1"/>
</dbReference>
<dbReference type="FunCoup" id="Q027H8">
    <property type="interactions" value="300"/>
</dbReference>
<dbReference type="InParanoid" id="Q027H8"/>
<dbReference type="AlphaFoldDB" id="Q027H8"/>
<dbReference type="EC" id="3.6.1.8" evidence="3"/>
<protein>
    <recommendedName>
        <fullName evidence="4">Nucleoside triphosphate pyrophosphohydrolase</fullName>
        <ecNumber evidence="3">3.6.1.8</ecNumber>
    </recommendedName>
</protein>
<evidence type="ECO:0000313" key="6">
    <source>
        <dbReference type="EMBL" id="ABJ82835.1"/>
    </source>
</evidence>
<dbReference type="InterPro" id="IPR011551">
    <property type="entry name" value="NTP_PyrPHydrolase_MazG"/>
</dbReference>
<feature type="domain" description="NTP pyrophosphohydrolase MazG-like" evidence="5">
    <location>
        <begin position="167"/>
        <end position="233"/>
    </location>
</feature>
<dbReference type="HOGENOM" id="CLU_038356_0_1_0"/>
<comment type="catalytic activity">
    <reaction evidence="1">
        <text>ATP + H2O = AMP + diphosphate + H(+)</text>
        <dbReference type="Rhea" id="RHEA:14245"/>
        <dbReference type="ChEBI" id="CHEBI:15377"/>
        <dbReference type="ChEBI" id="CHEBI:15378"/>
        <dbReference type="ChEBI" id="CHEBI:30616"/>
        <dbReference type="ChEBI" id="CHEBI:33019"/>
        <dbReference type="ChEBI" id="CHEBI:456215"/>
        <dbReference type="EC" id="3.6.1.8"/>
    </reaction>
</comment>
<dbReference type="NCBIfam" id="NF007113">
    <property type="entry name" value="PRK09562.1"/>
    <property type="match status" value="1"/>
</dbReference>
<evidence type="ECO:0000256" key="3">
    <source>
        <dbReference type="ARBA" id="ARBA00066372"/>
    </source>
</evidence>
<dbReference type="InterPro" id="IPR048011">
    <property type="entry name" value="NTP-PPase_MazG-like_C"/>
</dbReference>
<dbReference type="InterPro" id="IPR004518">
    <property type="entry name" value="MazG-like_dom"/>
</dbReference>